<protein>
    <submittedName>
        <fullName evidence="1">Uncharacterized protein</fullName>
    </submittedName>
</protein>
<proteinExistence type="predicted"/>
<dbReference type="Proteomes" id="UP000319213">
    <property type="component" value="Unassembled WGS sequence"/>
</dbReference>
<comment type="caution">
    <text evidence="1">The sequence shown here is derived from an EMBL/GenBank/DDBJ whole genome shotgun (WGS) entry which is preliminary data.</text>
</comment>
<gene>
    <name evidence="1" type="ORF">FHX40_3271</name>
</gene>
<organism evidence="1 2">
    <name type="scientific">Thermopolyspora flexuosa</name>
    <dbReference type="NCBI Taxonomy" id="103836"/>
    <lineage>
        <taxon>Bacteria</taxon>
        <taxon>Bacillati</taxon>
        <taxon>Actinomycetota</taxon>
        <taxon>Actinomycetes</taxon>
        <taxon>Streptosporangiales</taxon>
        <taxon>Streptosporangiaceae</taxon>
        <taxon>Thermopolyspora</taxon>
    </lineage>
</organism>
<dbReference type="AlphaFoldDB" id="A0A543J127"/>
<evidence type="ECO:0000313" key="1">
    <source>
        <dbReference type="EMBL" id="TQM76527.1"/>
    </source>
</evidence>
<reference evidence="1 2" key="1">
    <citation type="submission" date="2019-06" db="EMBL/GenBank/DDBJ databases">
        <title>Sequencing the genomes of 1000 actinobacteria strains.</title>
        <authorList>
            <person name="Klenk H.-P."/>
        </authorList>
    </citation>
    <scope>NUCLEOTIDE SEQUENCE [LARGE SCALE GENOMIC DNA]</scope>
    <source>
        <strain evidence="1 2">DSM 43186</strain>
    </source>
</reference>
<evidence type="ECO:0000313" key="2">
    <source>
        <dbReference type="Proteomes" id="UP000319213"/>
    </source>
</evidence>
<keyword evidence="2" id="KW-1185">Reference proteome</keyword>
<dbReference type="EMBL" id="VFPQ01000001">
    <property type="protein sequence ID" value="TQM76527.1"/>
    <property type="molecule type" value="Genomic_DNA"/>
</dbReference>
<dbReference type="RefSeq" id="WP_189136236.1">
    <property type="nucleotide sequence ID" value="NZ_BMPV01000005.1"/>
</dbReference>
<accession>A0A543J127</accession>
<name>A0A543J127_9ACTN</name>
<sequence>MVGLRDGRRLDVTVLDRDRQVAGLVYRIWRRLRLHTESRHRDPVAAAELKREALMAYAAHAAGANIPEALVTRHLDPLFPVWQAPLGAPSRMRMPGRRRYRPR</sequence>